<protein>
    <recommendedName>
        <fullName evidence="3">Nucleoside 2-deoxyribosyltransferase</fullName>
    </recommendedName>
</protein>
<evidence type="ECO:0008006" key="3">
    <source>
        <dbReference type="Google" id="ProtNLM"/>
    </source>
</evidence>
<evidence type="ECO:0000313" key="1">
    <source>
        <dbReference type="EMBL" id="TVZ64873.1"/>
    </source>
</evidence>
<name>A0A559SR93_9HYPH</name>
<gene>
    <name evidence="1" type="ORF">BCL32_5144</name>
</gene>
<proteinExistence type="predicted"/>
<dbReference type="Gene3D" id="3.40.50.450">
    <property type="match status" value="1"/>
</dbReference>
<dbReference type="SUPFAM" id="SSF52309">
    <property type="entry name" value="N-(deoxy)ribosyltransferase-like"/>
    <property type="match status" value="1"/>
</dbReference>
<dbReference type="EMBL" id="VISO01000003">
    <property type="protein sequence ID" value="TVZ64873.1"/>
    <property type="molecule type" value="Genomic_DNA"/>
</dbReference>
<dbReference type="Pfam" id="PF05014">
    <property type="entry name" value="Nuc_deoxyrib_tr"/>
    <property type="match status" value="1"/>
</dbReference>
<dbReference type="InterPro" id="IPR007710">
    <property type="entry name" value="Nucleoside_deoxyribTrfase"/>
</dbReference>
<evidence type="ECO:0000313" key="2">
    <source>
        <dbReference type="Proteomes" id="UP000319824"/>
    </source>
</evidence>
<dbReference type="AlphaFoldDB" id="A0A559SR93"/>
<accession>A0A559SR93</accession>
<comment type="caution">
    <text evidence="1">The sequence shown here is derived from an EMBL/GenBank/DDBJ whole genome shotgun (WGS) entry which is preliminary data.</text>
</comment>
<dbReference type="RefSeq" id="WP_022716414.1">
    <property type="nucleotide sequence ID" value="NZ_ATTQ01000010.1"/>
</dbReference>
<organism evidence="1 2">
    <name type="scientific">Rhizobium mongolense USDA 1844</name>
    <dbReference type="NCBI Taxonomy" id="1079460"/>
    <lineage>
        <taxon>Bacteria</taxon>
        <taxon>Pseudomonadati</taxon>
        <taxon>Pseudomonadota</taxon>
        <taxon>Alphaproteobacteria</taxon>
        <taxon>Hyphomicrobiales</taxon>
        <taxon>Rhizobiaceae</taxon>
        <taxon>Rhizobium/Agrobacterium group</taxon>
        <taxon>Rhizobium</taxon>
    </lineage>
</organism>
<reference evidence="1 2" key="1">
    <citation type="submission" date="2019-06" db="EMBL/GenBank/DDBJ databases">
        <title>Pac Bio to generate improved reference genome sequences for organisms with transposon mutant libraries (support for FEBA project).</title>
        <authorList>
            <person name="Blow M."/>
        </authorList>
    </citation>
    <scope>NUCLEOTIDE SEQUENCE [LARGE SCALE GENOMIC DNA]</scope>
    <source>
        <strain evidence="1 2">USDA 1844</strain>
    </source>
</reference>
<dbReference type="Proteomes" id="UP000319824">
    <property type="component" value="Unassembled WGS sequence"/>
</dbReference>
<sequence length="179" mass="19711">MTRIYVACGLTHVPTQDFDEYVKTIHEIAASASNSIPGADVKYALVNSDPQLAERAAEEKARLCYIWDRRMVEEADVVIAEASFPSTGLGIELQIAETSGTPVVLLYRDFGHNWAPRKSYVNPNDEGHHELQVGDGFITLMALGLPNVFKAAQYDSIEGAVSIVRENLSLLANRQAFDD</sequence>